<organism evidence="2 3">
    <name type="scientific">Falsochrobactrum ovis</name>
    <dbReference type="NCBI Taxonomy" id="1293442"/>
    <lineage>
        <taxon>Bacteria</taxon>
        <taxon>Pseudomonadati</taxon>
        <taxon>Pseudomonadota</taxon>
        <taxon>Alphaproteobacteria</taxon>
        <taxon>Hyphomicrobiales</taxon>
        <taxon>Brucellaceae</taxon>
        <taxon>Falsochrobactrum</taxon>
    </lineage>
</organism>
<keyword evidence="1" id="KW-0472">Membrane</keyword>
<accession>A0A364JRZ3</accession>
<keyword evidence="1" id="KW-0812">Transmembrane</keyword>
<evidence type="ECO:0000256" key="1">
    <source>
        <dbReference type="SAM" id="Phobius"/>
    </source>
</evidence>
<evidence type="ECO:0000313" key="2">
    <source>
        <dbReference type="EMBL" id="RAK25735.1"/>
    </source>
</evidence>
<keyword evidence="1" id="KW-1133">Transmembrane helix</keyword>
<dbReference type="AlphaFoldDB" id="A0A364JRZ3"/>
<sequence>MQGPSPIKQTEPAGSMRIAPLTTITLYVFIIGLSCWPALIIEGGPLVKLLQVFLARNWRRRRLIVHWPMMRSTRIAVDSNPRIIARAVVSR</sequence>
<proteinExistence type="predicted"/>
<dbReference type="EMBL" id="QLMK01000020">
    <property type="protein sequence ID" value="RAK25735.1"/>
    <property type="molecule type" value="Genomic_DNA"/>
</dbReference>
<dbReference type="Proteomes" id="UP000249453">
    <property type="component" value="Unassembled WGS sequence"/>
</dbReference>
<reference evidence="2 3" key="1">
    <citation type="submission" date="2018-06" db="EMBL/GenBank/DDBJ databases">
        <title>Genomic Encyclopedia of Type Strains, Phase IV (KMG-IV): sequencing the most valuable type-strain genomes for metagenomic binning, comparative biology and taxonomic classification.</title>
        <authorList>
            <person name="Goeker M."/>
        </authorList>
    </citation>
    <scope>NUCLEOTIDE SEQUENCE [LARGE SCALE GENOMIC DNA]</scope>
    <source>
        <strain evidence="2 3">DSM 26720</strain>
    </source>
</reference>
<comment type="caution">
    <text evidence="2">The sequence shown here is derived from an EMBL/GenBank/DDBJ whole genome shotgun (WGS) entry which is preliminary data.</text>
</comment>
<evidence type="ECO:0000313" key="3">
    <source>
        <dbReference type="Proteomes" id="UP000249453"/>
    </source>
</evidence>
<gene>
    <name evidence="2" type="ORF">C7374_12018</name>
</gene>
<name>A0A364JRZ3_9HYPH</name>
<keyword evidence="3" id="KW-1185">Reference proteome</keyword>
<protein>
    <submittedName>
        <fullName evidence="2">Uncharacterized protein</fullName>
    </submittedName>
</protein>
<feature type="transmembrane region" description="Helical" evidence="1">
    <location>
        <begin position="24"/>
        <end position="54"/>
    </location>
</feature>